<dbReference type="InterPro" id="IPR048395">
    <property type="entry name" value="Glyco_hydro_31_C"/>
</dbReference>
<keyword evidence="13 20" id="KW-0472">Membrane</keyword>
<keyword evidence="14" id="KW-1015">Disulfide bond</keyword>
<dbReference type="SUPFAM" id="SSF51445">
    <property type="entry name" value="(Trans)glycosidases"/>
    <property type="match status" value="2"/>
</dbReference>
<dbReference type="CDD" id="cd00111">
    <property type="entry name" value="Trefoil"/>
    <property type="match status" value="1"/>
</dbReference>
<dbReference type="OrthoDB" id="5839090at2759"/>
<dbReference type="SUPFAM" id="SSF74650">
    <property type="entry name" value="Galactose mutarotase-like"/>
    <property type="match status" value="2"/>
</dbReference>
<dbReference type="SMART" id="SM00018">
    <property type="entry name" value="PD"/>
    <property type="match status" value="2"/>
</dbReference>
<reference evidence="22 23" key="1">
    <citation type="journal article" date="2018" name="Nat. Ecol. Evol.">
        <title>Shark genomes provide insights into elasmobranch evolution and the origin of vertebrates.</title>
        <authorList>
            <person name="Hara Y"/>
            <person name="Yamaguchi K"/>
            <person name="Onimaru K"/>
            <person name="Kadota M"/>
            <person name="Koyanagi M"/>
            <person name="Keeley SD"/>
            <person name="Tatsumi K"/>
            <person name="Tanaka K"/>
            <person name="Motone F"/>
            <person name="Kageyama Y"/>
            <person name="Nozu R"/>
            <person name="Adachi N"/>
            <person name="Nishimura O"/>
            <person name="Nakagawa R"/>
            <person name="Tanegashima C"/>
            <person name="Kiyatake I"/>
            <person name="Matsumoto R"/>
            <person name="Murakumo K"/>
            <person name="Nishida K"/>
            <person name="Terakita A"/>
            <person name="Kuratani S"/>
            <person name="Sato K"/>
            <person name="Hyodo S Kuraku.S."/>
        </authorList>
    </citation>
    <scope>NUCLEOTIDE SEQUENCE [LARGE SCALE GENOMIC DNA]</scope>
</reference>
<organism evidence="22 23">
    <name type="scientific">Scyliorhinus torazame</name>
    <name type="common">Cloudy catshark</name>
    <name type="synonym">Catulus torazame</name>
    <dbReference type="NCBI Taxonomy" id="75743"/>
    <lineage>
        <taxon>Eukaryota</taxon>
        <taxon>Metazoa</taxon>
        <taxon>Chordata</taxon>
        <taxon>Craniata</taxon>
        <taxon>Vertebrata</taxon>
        <taxon>Chondrichthyes</taxon>
        <taxon>Elasmobranchii</taxon>
        <taxon>Galeomorphii</taxon>
        <taxon>Galeoidea</taxon>
        <taxon>Carcharhiniformes</taxon>
        <taxon>Scyliorhinidae</taxon>
        <taxon>Scyliorhinus</taxon>
    </lineage>
</organism>
<dbReference type="SUPFAM" id="SSF51011">
    <property type="entry name" value="Glycosyl hydrolase domain"/>
    <property type="match status" value="2"/>
</dbReference>
<comment type="similarity">
    <text evidence="4">Belongs to the glycosyl hydrolase 31 family.</text>
</comment>
<proteinExistence type="inferred from homology"/>
<evidence type="ECO:0000256" key="7">
    <source>
        <dbReference type="ARBA" id="ARBA00022692"/>
    </source>
</evidence>
<keyword evidence="8" id="KW-0732">Signal</keyword>
<dbReference type="OMA" id="ISIPWCY"/>
<keyword evidence="16" id="KW-0326">Glycosidase</keyword>
<feature type="domain" description="P-type" evidence="21">
    <location>
        <begin position="955"/>
        <end position="1002"/>
    </location>
</feature>
<comment type="caution">
    <text evidence="22">The sequence shown here is derived from an EMBL/GenBank/DDBJ whole genome shotgun (WGS) entry which is preliminary data.</text>
</comment>
<dbReference type="InterPro" id="IPR011013">
    <property type="entry name" value="Gal_mutarotase_sf_dom"/>
</dbReference>
<keyword evidence="11" id="KW-0735">Signal-anchor</keyword>
<evidence type="ECO:0000313" key="23">
    <source>
        <dbReference type="Proteomes" id="UP000288216"/>
    </source>
</evidence>
<accession>A0A401P427</accession>
<evidence type="ECO:0000313" key="22">
    <source>
        <dbReference type="EMBL" id="GCB67895.1"/>
    </source>
</evidence>
<feature type="domain" description="P-type" evidence="21">
    <location>
        <begin position="90"/>
        <end position="137"/>
    </location>
</feature>
<dbReference type="Gene3D" id="4.10.110.10">
    <property type="entry name" value="Spasmolytic Protein, domain 1"/>
    <property type="match status" value="2"/>
</dbReference>
<keyword evidence="10" id="KW-0378">Hydrolase</keyword>
<dbReference type="InterPro" id="IPR030458">
    <property type="entry name" value="Glyco_hydro_31_AS"/>
</dbReference>
<dbReference type="GO" id="GO:0005975">
    <property type="term" value="P:carbohydrate metabolic process"/>
    <property type="evidence" value="ECO:0007669"/>
    <property type="project" value="InterPro"/>
</dbReference>
<evidence type="ECO:0000259" key="21">
    <source>
        <dbReference type="PROSITE" id="PS51448"/>
    </source>
</evidence>
<evidence type="ECO:0000256" key="13">
    <source>
        <dbReference type="ARBA" id="ARBA00023136"/>
    </source>
</evidence>
<name>A0A401P427_SCYTO</name>
<evidence type="ECO:0000256" key="11">
    <source>
        <dbReference type="ARBA" id="ARBA00022968"/>
    </source>
</evidence>
<evidence type="ECO:0000256" key="18">
    <source>
        <dbReference type="PROSITE-ProRule" id="PRU00779"/>
    </source>
</evidence>
<dbReference type="PROSITE" id="PS00129">
    <property type="entry name" value="GLYCOSYL_HYDROL_F31_1"/>
    <property type="match status" value="2"/>
</dbReference>
<dbReference type="Pfam" id="PF21365">
    <property type="entry name" value="Glyco_hydro_31_3rd"/>
    <property type="match status" value="2"/>
</dbReference>
<dbReference type="GO" id="GO:0004558">
    <property type="term" value="F:alpha-1,4-glucosidase activity"/>
    <property type="evidence" value="ECO:0007669"/>
    <property type="project" value="TreeGrafter"/>
</dbReference>
<dbReference type="Gene3D" id="2.60.40.1180">
    <property type="entry name" value="Golgi alpha-mannosidase II"/>
    <property type="match status" value="4"/>
</dbReference>
<dbReference type="PROSITE" id="PS51448">
    <property type="entry name" value="P_TREFOIL_2"/>
    <property type="match status" value="2"/>
</dbReference>
<dbReference type="PROSITE" id="PS00025">
    <property type="entry name" value="P_TREFOIL_1"/>
    <property type="match status" value="1"/>
</dbReference>
<dbReference type="EMBL" id="BFAA01001603">
    <property type="protein sequence ID" value="GCB67895.1"/>
    <property type="molecule type" value="Genomic_DNA"/>
</dbReference>
<comment type="subcellular location">
    <subcellularLocation>
        <location evidence="3">Endomembrane system</location>
    </subcellularLocation>
    <subcellularLocation>
        <location evidence="2">Membrane</location>
        <topology evidence="2">Single-pass membrane protein</topology>
    </subcellularLocation>
</comment>
<dbReference type="Pfam" id="PF13802">
    <property type="entry name" value="Gal_mutarotas_2"/>
    <property type="match status" value="2"/>
</dbReference>
<evidence type="ECO:0000256" key="20">
    <source>
        <dbReference type="SAM" id="Phobius"/>
    </source>
</evidence>
<evidence type="ECO:0000256" key="5">
    <source>
        <dbReference type="ARBA" id="ARBA00012741"/>
    </source>
</evidence>
<evidence type="ECO:0000256" key="8">
    <source>
        <dbReference type="ARBA" id="ARBA00022729"/>
    </source>
</evidence>
<dbReference type="FunFam" id="2.60.40.1760:FF:000001">
    <property type="entry name" value="Maltase-glucoamylase, intestinal"/>
    <property type="match status" value="2"/>
</dbReference>
<evidence type="ECO:0000256" key="15">
    <source>
        <dbReference type="ARBA" id="ARBA00023180"/>
    </source>
</evidence>
<evidence type="ECO:0000256" key="14">
    <source>
        <dbReference type="ARBA" id="ARBA00023157"/>
    </source>
</evidence>
<keyword evidence="15" id="KW-0325">Glycoprotein</keyword>
<dbReference type="CDD" id="cd06602">
    <property type="entry name" value="GH31_MGAM_SI_GAA"/>
    <property type="match status" value="2"/>
</dbReference>
<keyword evidence="23" id="KW-1185">Reference proteome</keyword>
<feature type="region of interest" description="Disordered" evidence="19">
    <location>
        <begin position="1"/>
        <end position="27"/>
    </location>
</feature>
<sequence>GVAKDSKSNPKVPERHSVSRPNGQNLEQKEPFTKSCCWLCKMATKTFSSLETMLMVLFILVVIVVIALIVLLATNKSGIPDKDTTQLFTPFCPFTIHDNDRTNCYPEDGASREGCVARGCCWKPVTVGNGPWCFFALNIGYKIQESQKKTRAGFETPLHRLPSPSVYGNDIEQLLLTAEAQTANRFRFKITDANKRRFEVPHENIKPFGGPAASNPNYEVELNENPFGIIIRRKSTRTVLFDTSVAPLQFADQYLQITAKLPSHNIYGLGEHVHKHYRHDTNWKTWPIFTRDAFPNGGMHNLYGHHTFFMCLEGESGLAFGVFLLNSNAMEIELQPSPSITYRTIGGVLDFYIFVGSSPEDVVREYLALVGKPLMPAYWTLGFQLSRWGYKNLSDVEATVKRNRDINLPYDVQITDIDYMEDKKDFTYDLVNFQNLPEFAQDLHNHGQRYIIILDPAISTQRLKNGPYEAYDKGTQMGVWVNESDGKTPLLGEVWPGETVFPDYTNPQCINWWVEECVKFYQKIKYDGLWIDMNEVSSFKKGSIKGCVKNQWNYPPFIPRILDKLMYSKTLCMDAKQTGGMHYDLHSLYGHSMVLATEQVINSVFPGNRSIILSRSTFAGSGKYTGHWLGDNAANWNDIKWAIPGMLEFSLFGFPYIGADICGFFDDSPEELCRRWMQVGAFYPFSRNHNAEGYKHQDPASYGENSLLVNSSKHYLNIRYTLLPYLYTLFHRANVYGDTVVRPLLHEFPSDNLTWTVDRQFLWGPALLITPVLDPGTEYVSAYVPDAVWYDYETGVAIPSRKQMVNMHVPGDKLGLHVRGGFIFPTQQPAKTTFYSRKNPMGLLIALDEKGKASGELFWDDGESRDTFQKETYTAYQFTVAKNRLDITVIKQGYIDPNYLKFGEIRILGVKSALASVTVKHGPNVTTLSPQNINYNAKTKVVQLTGLQLELGESYSVQWNSAVFERIDCHPEKNANETACIERGCKWVRSSVPSQPYCFYEGDNGYILNSVKRITQTGKRMRAEIRRNAAYPERYKGQTPTVEFLQVDVTYLSDNMLNFKIYDSRTKRFEVPIQLNIPSSKPGNGSTRLYEVTFTNCPFGILVRRKSTGAVIWNSQVPGFMFTDQFIQISTQLPSQYIYGFGETEHQSFRHNMNWKTWGMFAKDQPPGDKMNCYGSHPFYMGLENDFNAHGVLLLNSNAMDVTLQPTPSLTYRTIGGILDFYMVLGPTPENVVEQYTSLIGRPVMPPYWALGFQLCRYGYVNTSEIEDLYTDMRNAEIPYDVQYVDIDYMERQLDFTLDVDDFQDLSYLFNKMRSEGMRTIIILDPAISGNETKSYKAFTTGVNNDVFIKWNGSSDIVWGKVWPDFPNVTVNTSKDWDYQVEHYRSYTAFPDFFRKETAEWWQTAIKEYYSKTLMFDGIWIDMNEPANFVHGSVNGCYDIKLNKPPYMPALESSHMGLQHKTLCMESEQLLADGTPVRHYDVHNLYGWSQTKPTLNSLQNITGERGVVVTRSTFPSSGQWAGHWLGDNTAAWDQMHKSIIGMMEFSLFGISYTGADICGFFKNSTYELCLRWMQLGAFYPYSRNHNGLGSRRQDPVAWDEKFQNISRNILQIRYKLLPYLYTLMYEAHSQGSTVIRPLLHEFFEDKNTWTIDRQFLWGGALMISPALDKGVTTVYAYVPDTRWYDWFTAKTIPQRGKRIHMPTPLDHINLHIRGGYIIPWQEPANTTYYSRKNHLGLIVALDDNQAAKGRLFWDDGQSIDTIERKEYFLAEFSAVKDTMKATILHNNLKSTANELKLGYLQVWGVGNIPPTSVTVTYESTTHIISSFHYRPESQELFVEMTDKPFYIDKPLEILWKTTP</sequence>
<dbReference type="FunFam" id="2.60.40.1180:FF:000005">
    <property type="entry name" value="Maltase-glucoamylase, intestinal"/>
    <property type="match status" value="2"/>
</dbReference>
<dbReference type="InterPro" id="IPR030459">
    <property type="entry name" value="Glyco_hydro_31_CS"/>
</dbReference>
<evidence type="ECO:0000256" key="12">
    <source>
        <dbReference type="ARBA" id="ARBA00022989"/>
    </source>
</evidence>
<dbReference type="EC" id="3.2.1.20" evidence="5"/>
<dbReference type="SUPFAM" id="SSF57492">
    <property type="entry name" value="Trefoil"/>
    <property type="match status" value="1"/>
</dbReference>
<comment type="catalytic activity">
    <reaction evidence="1">
        <text>Hydrolysis of terminal, non-reducing (1-&gt;4)-linked alpha-D-glucose residues with release of alpha-D-glucose.</text>
        <dbReference type="EC" id="3.2.1.20"/>
    </reaction>
</comment>
<dbReference type="InterPro" id="IPR017853">
    <property type="entry name" value="GH"/>
</dbReference>
<evidence type="ECO:0000256" key="10">
    <source>
        <dbReference type="ARBA" id="ARBA00022801"/>
    </source>
</evidence>
<dbReference type="Pfam" id="PF01055">
    <property type="entry name" value="Glyco_hydro_31_2nd"/>
    <property type="match status" value="2"/>
</dbReference>
<dbReference type="InterPro" id="IPR013780">
    <property type="entry name" value="Glyco_hydro_b"/>
</dbReference>
<keyword evidence="9" id="KW-0677">Repeat</keyword>
<dbReference type="GO" id="GO:0016324">
    <property type="term" value="C:apical plasma membrane"/>
    <property type="evidence" value="ECO:0007669"/>
    <property type="project" value="UniProtKB-SubCell"/>
</dbReference>
<dbReference type="PANTHER" id="PTHR22762:SF133">
    <property type="entry name" value="P-TYPE DOMAIN-CONTAINING PROTEIN"/>
    <property type="match status" value="1"/>
</dbReference>
<dbReference type="InterPro" id="IPR000322">
    <property type="entry name" value="Glyco_hydro_31_TIM"/>
</dbReference>
<feature type="transmembrane region" description="Helical" evidence="20">
    <location>
        <begin position="52"/>
        <end position="73"/>
    </location>
</feature>
<dbReference type="Gene3D" id="2.60.40.1760">
    <property type="entry name" value="glycosyl hydrolase (family 31)"/>
    <property type="match status" value="2"/>
</dbReference>
<keyword evidence="12 20" id="KW-1133">Transmembrane helix</keyword>
<feature type="non-terminal residue" evidence="22">
    <location>
        <position position="1"/>
    </location>
</feature>
<dbReference type="Pfam" id="PF00088">
    <property type="entry name" value="Trefoil"/>
    <property type="match status" value="2"/>
</dbReference>
<evidence type="ECO:0000256" key="16">
    <source>
        <dbReference type="ARBA" id="ARBA00023295"/>
    </source>
</evidence>
<evidence type="ECO:0000256" key="9">
    <source>
        <dbReference type="ARBA" id="ARBA00022737"/>
    </source>
</evidence>
<dbReference type="InterPro" id="IPR044913">
    <property type="entry name" value="P_trefoil_dom_sf"/>
</dbReference>
<feature type="compositionally biased region" description="Basic and acidic residues" evidence="19">
    <location>
        <begin position="1"/>
        <end position="17"/>
    </location>
</feature>
<evidence type="ECO:0000256" key="19">
    <source>
        <dbReference type="SAM" id="MobiDB-lite"/>
    </source>
</evidence>
<keyword evidence="6" id="KW-0765">Sulfation</keyword>
<dbReference type="Gene3D" id="3.20.20.80">
    <property type="entry name" value="Glycosidases"/>
    <property type="match status" value="2"/>
</dbReference>
<evidence type="ECO:0000256" key="4">
    <source>
        <dbReference type="ARBA" id="ARBA00007806"/>
    </source>
</evidence>
<dbReference type="GO" id="GO:0012505">
    <property type="term" value="C:endomembrane system"/>
    <property type="evidence" value="ECO:0007669"/>
    <property type="project" value="UniProtKB-ARBA"/>
</dbReference>
<evidence type="ECO:0000256" key="6">
    <source>
        <dbReference type="ARBA" id="ARBA00022641"/>
    </source>
</evidence>
<gene>
    <name evidence="22" type="ORF">scyTo_0005220</name>
</gene>
<dbReference type="CDD" id="cd14752">
    <property type="entry name" value="GH31_N"/>
    <property type="match status" value="2"/>
</dbReference>
<dbReference type="GO" id="GO:0030246">
    <property type="term" value="F:carbohydrate binding"/>
    <property type="evidence" value="ECO:0007669"/>
    <property type="project" value="InterPro"/>
</dbReference>
<dbReference type="Proteomes" id="UP000288216">
    <property type="component" value="Unassembled WGS sequence"/>
</dbReference>
<keyword evidence="7 20" id="KW-0812">Transmembrane</keyword>
<dbReference type="GO" id="GO:0005737">
    <property type="term" value="C:cytoplasm"/>
    <property type="evidence" value="ECO:0007669"/>
    <property type="project" value="UniProtKB-ARBA"/>
</dbReference>
<dbReference type="PROSITE" id="PS00707">
    <property type="entry name" value="GLYCOSYL_HYDROL_F31_2"/>
    <property type="match status" value="2"/>
</dbReference>
<protein>
    <recommendedName>
        <fullName evidence="5">alpha-glucosidase</fullName>
        <ecNumber evidence="5">3.2.1.20</ecNumber>
    </recommendedName>
    <alternativeName>
        <fullName evidence="17">Maltase</fullName>
    </alternativeName>
</protein>
<evidence type="ECO:0000256" key="2">
    <source>
        <dbReference type="ARBA" id="ARBA00004167"/>
    </source>
</evidence>
<dbReference type="InterPro" id="IPR000519">
    <property type="entry name" value="P_trefoil_dom"/>
</dbReference>
<dbReference type="PANTHER" id="PTHR22762">
    <property type="entry name" value="ALPHA-GLUCOSIDASE"/>
    <property type="match status" value="1"/>
</dbReference>
<dbReference type="FunFam" id="2.60.40.1180:FF:000001">
    <property type="entry name" value="Maltase-glucoamylase, intestinal"/>
    <property type="match status" value="2"/>
</dbReference>
<dbReference type="InterPro" id="IPR025887">
    <property type="entry name" value="Glyco_hydro_31_N_dom"/>
</dbReference>
<evidence type="ECO:0000256" key="17">
    <source>
        <dbReference type="ARBA" id="ARBA00041343"/>
    </source>
</evidence>
<evidence type="ECO:0000256" key="3">
    <source>
        <dbReference type="ARBA" id="ARBA00004308"/>
    </source>
</evidence>
<evidence type="ECO:0000256" key="1">
    <source>
        <dbReference type="ARBA" id="ARBA00001657"/>
    </source>
</evidence>
<dbReference type="InterPro" id="IPR017957">
    <property type="entry name" value="P_trefoil_CS"/>
</dbReference>
<dbReference type="FunFam" id="3.20.20.80:FF:000016">
    <property type="entry name" value="Maltase-glucoamylase, intestinal"/>
    <property type="match status" value="2"/>
</dbReference>
<comment type="caution">
    <text evidence="18">Lacks conserved residue(s) required for the propagation of feature annotation.</text>
</comment>
<dbReference type="STRING" id="75743.A0A401P427"/>